<accession>A0ACD1GBP3</accession>
<name>A0ACD1GBP3_9EURO</name>
<protein>
    <submittedName>
        <fullName evidence="1">Uncharacterized protein</fullName>
    </submittedName>
</protein>
<evidence type="ECO:0000313" key="1">
    <source>
        <dbReference type="EMBL" id="RAH46600.1"/>
    </source>
</evidence>
<gene>
    <name evidence="1" type="ORF">BO95DRAFT_104358</name>
</gene>
<organism evidence="1 2">
    <name type="scientific">Aspergillus brunneoviolaceus CBS 621.78</name>
    <dbReference type="NCBI Taxonomy" id="1450534"/>
    <lineage>
        <taxon>Eukaryota</taxon>
        <taxon>Fungi</taxon>
        <taxon>Dikarya</taxon>
        <taxon>Ascomycota</taxon>
        <taxon>Pezizomycotina</taxon>
        <taxon>Eurotiomycetes</taxon>
        <taxon>Eurotiomycetidae</taxon>
        <taxon>Eurotiales</taxon>
        <taxon>Aspergillaceae</taxon>
        <taxon>Aspergillus</taxon>
        <taxon>Aspergillus subgen. Circumdati</taxon>
    </lineage>
</organism>
<dbReference type="Proteomes" id="UP000249057">
    <property type="component" value="Unassembled WGS sequence"/>
</dbReference>
<keyword evidence="2" id="KW-1185">Reference proteome</keyword>
<proteinExistence type="predicted"/>
<dbReference type="EMBL" id="KZ825336">
    <property type="protein sequence ID" value="RAH46600.1"/>
    <property type="molecule type" value="Genomic_DNA"/>
</dbReference>
<evidence type="ECO:0000313" key="2">
    <source>
        <dbReference type="Proteomes" id="UP000249057"/>
    </source>
</evidence>
<sequence>MGDCGGGFICCDIRAERGRCRRGLVVVEGGRLCLSVVGWVGWRLSLWSVVCGLPVGVFFLFWVEYGWEVLLWSLMI</sequence>
<reference evidence="1" key="1">
    <citation type="submission" date="2018-02" db="EMBL/GenBank/DDBJ databases">
        <title>The genomes of Aspergillus section Nigri reveals drivers in fungal speciation.</title>
        <authorList>
            <consortium name="DOE Joint Genome Institute"/>
            <person name="Vesth T.C."/>
            <person name="Nybo J."/>
            <person name="Theobald S."/>
            <person name="Brandl J."/>
            <person name="Frisvad J.C."/>
            <person name="Nielsen K.F."/>
            <person name="Lyhne E.K."/>
            <person name="Kogle M.E."/>
            <person name="Kuo A."/>
            <person name="Riley R."/>
            <person name="Clum A."/>
            <person name="Nolan M."/>
            <person name="Lipzen A."/>
            <person name="Salamov A."/>
            <person name="Henrissat B."/>
            <person name="Wiebenga A."/>
            <person name="De vries R.P."/>
            <person name="Grigoriev I.V."/>
            <person name="Mortensen U.H."/>
            <person name="Andersen M.R."/>
            <person name="Baker S.E."/>
        </authorList>
    </citation>
    <scope>NUCLEOTIDE SEQUENCE</scope>
    <source>
        <strain evidence="1">CBS 621.78</strain>
    </source>
</reference>